<comment type="similarity">
    <text evidence="7">Belongs to the binding-protein-dependent transport system permease family.</text>
</comment>
<name>A0ABP6LSR3_9MICC</name>
<evidence type="ECO:0000256" key="2">
    <source>
        <dbReference type="ARBA" id="ARBA00022448"/>
    </source>
</evidence>
<keyword evidence="5 7" id="KW-1133">Transmembrane helix</keyword>
<evidence type="ECO:0000256" key="5">
    <source>
        <dbReference type="ARBA" id="ARBA00022989"/>
    </source>
</evidence>
<gene>
    <name evidence="10" type="ORF">GCM10010529_11190</name>
</gene>
<dbReference type="Proteomes" id="UP001500236">
    <property type="component" value="Unassembled WGS sequence"/>
</dbReference>
<evidence type="ECO:0000313" key="11">
    <source>
        <dbReference type="Proteomes" id="UP001500236"/>
    </source>
</evidence>
<dbReference type="SUPFAM" id="SSF161098">
    <property type="entry name" value="MetI-like"/>
    <property type="match status" value="1"/>
</dbReference>
<dbReference type="InterPro" id="IPR035906">
    <property type="entry name" value="MetI-like_sf"/>
</dbReference>
<protein>
    <submittedName>
        <fullName evidence="10">Carbohydrate ABC transporter permease</fullName>
    </submittedName>
</protein>
<dbReference type="CDD" id="cd06261">
    <property type="entry name" value="TM_PBP2"/>
    <property type="match status" value="1"/>
</dbReference>
<accession>A0ABP6LSR3</accession>
<evidence type="ECO:0000256" key="6">
    <source>
        <dbReference type="ARBA" id="ARBA00023136"/>
    </source>
</evidence>
<evidence type="ECO:0000256" key="7">
    <source>
        <dbReference type="RuleBase" id="RU363032"/>
    </source>
</evidence>
<keyword evidence="4 7" id="KW-0812">Transmembrane</keyword>
<keyword evidence="3" id="KW-1003">Cell membrane</keyword>
<feature type="transmembrane region" description="Helical" evidence="7">
    <location>
        <begin position="151"/>
        <end position="172"/>
    </location>
</feature>
<evidence type="ECO:0000256" key="4">
    <source>
        <dbReference type="ARBA" id="ARBA00022692"/>
    </source>
</evidence>
<feature type="compositionally biased region" description="Low complexity" evidence="8">
    <location>
        <begin position="10"/>
        <end position="26"/>
    </location>
</feature>
<keyword evidence="6 7" id="KW-0472">Membrane</keyword>
<evidence type="ECO:0000256" key="8">
    <source>
        <dbReference type="SAM" id="MobiDB-lite"/>
    </source>
</evidence>
<dbReference type="InterPro" id="IPR000515">
    <property type="entry name" value="MetI-like"/>
</dbReference>
<reference evidence="11" key="1">
    <citation type="journal article" date="2019" name="Int. J. Syst. Evol. Microbiol.">
        <title>The Global Catalogue of Microorganisms (GCM) 10K type strain sequencing project: providing services to taxonomists for standard genome sequencing and annotation.</title>
        <authorList>
            <consortium name="The Broad Institute Genomics Platform"/>
            <consortium name="The Broad Institute Genome Sequencing Center for Infectious Disease"/>
            <person name="Wu L."/>
            <person name="Ma J."/>
        </authorList>
    </citation>
    <scope>NUCLEOTIDE SEQUENCE [LARGE SCALE GENOMIC DNA]</scope>
    <source>
        <strain evidence="11">JCM 14309</strain>
    </source>
</reference>
<organism evidence="10 11">
    <name type="scientific">Nesterenkonia aethiopica</name>
    <dbReference type="NCBI Taxonomy" id="269144"/>
    <lineage>
        <taxon>Bacteria</taxon>
        <taxon>Bacillati</taxon>
        <taxon>Actinomycetota</taxon>
        <taxon>Actinomycetes</taxon>
        <taxon>Micrococcales</taxon>
        <taxon>Micrococcaceae</taxon>
        <taxon>Nesterenkonia</taxon>
    </lineage>
</organism>
<dbReference type="PANTHER" id="PTHR43744:SF12">
    <property type="entry name" value="ABC TRANSPORTER PERMEASE PROTEIN MG189-RELATED"/>
    <property type="match status" value="1"/>
</dbReference>
<dbReference type="Pfam" id="PF00528">
    <property type="entry name" value="BPD_transp_1"/>
    <property type="match status" value="1"/>
</dbReference>
<feature type="transmembrane region" description="Helical" evidence="7">
    <location>
        <begin position="287"/>
        <end position="308"/>
    </location>
</feature>
<comment type="subcellular location">
    <subcellularLocation>
        <location evidence="1 7">Cell membrane</location>
        <topology evidence="1 7">Multi-pass membrane protein</topology>
    </subcellularLocation>
</comment>
<dbReference type="Gene3D" id="1.10.3720.10">
    <property type="entry name" value="MetI-like"/>
    <property type="match status" value="1"/>
</dbReference>
<evidence type="ECO:0000256" key="1">
    <source>
        <dbReference type="ARBA" id="ARBA00004651"/>
    </source>
</evidence>
<dbReference type="PROSITE" id="PS50928">
    <property type="entry name" value="ABC_TM1"/>
    <property type="match status" value="1"/>
</dbReference>
<feature type="transmembrane region" description="Helical" evidence="7">
    <location>
        <begin position="184"/>
        <end position="206"/>
    </location>
</feature>
<dbReference type="PANTHER" id="PTHR43744">
    <property type="entry name" value="ABC TRANSPORTER PERMEASE PROTEIN MG189-RELATED-RELATED"/>
    <property type="match status" value="1"/>
</dbReference>
<proteinExistence type="inferred from homology"/>
<feature type="transmembrane region" description="Helical" evidence="7">
    <location>
        <begin position="116"/>
        <end position="139"/>
    </location>
</feature>
<keyword evidence="11" id="KW-1185">Reference proteome</keyword>
<evidence type="ECO:0000259" key="9">
    <source>
        <dbReference type="PROSITE" id="PS50928"/>
    </source>
</evidence>
<evidence type="ECO:0000313" key="10">
    <source>
        <dbReference type="EMBL" id="GAA3059267.1"/>
    </source>
</evidence>
<feature type="transmembrane region" description="Helical" evidence="7">
    <location>
        <begin position="55"/>
        <end position="76"/>
    </location>
</feature>
<feature type="transmembrane region" description="Helical" evidence="7">
    <location>
        <begin position="227"/>
        <end position="252"/>
    </location>
</feature>
<dbReference type="RefSeq" id="WP_344682142.1">
    <property type="nucleotide sequence ID" value="NZ_BAAAVT010000006.1"/>
</dbReference>
<evidence type="ECO:0000256" key="3">
    <source>
        <dbReference type="ARBA" id="ARBA00022475"/>
    </source>
</evidence>
<comment type="caution">
    <text evidence="10">The sequence shown here is derived from an EMBL/GenBank/DDBJ whole genome shotgun (WGS) entry which is preliminary data.</text>
</comment>
<keyword evidence="2 7" id="KW-0813">Transport</keyword>
<dbReference type="EMBL" id="BAAAVT010000006">
    <property type="protein sequence ID" value="GAA3059267.1"/>
    <property type="molecule type" value="Genomic_DNA"/>
</dbReference>
<feature type="domain" description="ABC transmembrane type-1" evidence="9">
    <location>
        <begin position="116"/>
        <end position="308"/>
    </location>
</feature>
<sequence length="323" mass="34939">MSTPAPQSPPRAAVAAAAAPATAAGPKPMPATRVSTGRRAPAGPPLTRRQKIGNWIVGAILSLGGITMIAPLVWMFSTSLKTREAVFALPPEWIPSPAQWENYLRVWDAGPLLSGIMNSVVVAVSVTVVGGAASAVAAYAFAKMRLPFKGVIFLSLLAAIMIPFPTLMIPQFQMFAFAGLVDTLWPLILPAIFGNIIMVFFLRQYLDSVPDAIIEAAKIDGAGHFQIFWRLIFPIIRPAIAAQFILWFMAVWNDYLAPIIYLNSPEVQTLQLVIARFNATYASQTDYPLIMAASCIALVPVLTVFVIFQRQIIESIALTGSKG</sequence>
<feature type="region of interest" description="Disordered" evidence="8">
    <location>
        <begin position="1"/>
        <end position="46"/>
    </location>
</feature>